<gene>
    <name evidence="2" type="ORF">FFL34_06835</name>
</gene>
<organism evidence="2 3">
    <name type="scientific">Lentibacillus cibarius</name>
    <dbReference type="NCBI Taxonomy" id="2583219"/>
    <lineage>
        <taxon>Bacteria</taxon>
        <taxon>Bacillati</taxon>
        <taxon>Bacillota</taxon>
        <taxon>Bacilli</taxon>
        <taxon>Bacillales</taxon>
        <taxon>Bacillaceae</taxon>
        <taxon>Lentibacillus</taxon>
    </lineage>
</organism>
<feature type="coiled-coil region" evidence="1">
    <location>
        <begin position="28"/>
        <end position="74"/>
    </location>
</feature>
<keyword evidence="1" id="KW-0175">Coiled coil</keyword>
<evidence type="ECO:0000256" key="1">
    <source>
        <dbReference type="SAM" id="Coils"/>
    </source>
</evidence>
<sequence length="81" mass="9896">MGISNFLRNLKKSIRERNALVREYMTVKKQYDHMMRDLEGKIKNAETDEEKERLKEFKQQIIDEGKRVRAEEEKKIRNQQK</sequence>
<comment type="caution">
    <text evidence="2">The sequence shown here is derived from an EMBL/GenBank/DDBJ whole genome shotgun (WGS) entry which is preliminary data.</text>
</comment>
<reference evidence="2 3" key="1">
    <citation type="submission" date="2019-05" db="EMBL/GenBank/DDBJ databases">
        <title>Genomic analysis of Lentibacillus sp. NKC220-2.</title>
        <authorList>
            <person name="Oh Y.J."/>
        </authorList>
    </citation>
    <scope>NUCLEOTIDE SEQUENCE [LARGE SCALE GENOMIC DNA]</scope>
    <source>
        <strain evidence="2 3">NKC220-2</strain>
    </source>
</reference>
<dbReference type="Proteomes" id="UP000306980">
    <property type="component" value="Unassembled WGS sequence"/>
</dbReference>
<dbReference type="EMBL" id="VCIA01000001">
    <property type="protein sequence ID" value="TMN21861.1"/>
    <property type="molecule type" value="Genomic_DNA"/>
</dbReference>
<dbReference type="AlphaFoldDB" id="A0A5S3QKX3"/>
<name>A0A5S3QKX3_9BACI</name>
<evidence type="ECO:0000313" key="3">
    <source>
        <dbReference type="Proteomes" id="UP000306980"/>
    </source>
</evidence>
<protein>
    <submittedName>
        <fullName evidence="2">Uncharacterized protein</fullName>
    </submittedName>
</protein>
<proteinExistence type="predicted"/>
<evidence type="ECO:0000313" key="2">
    <source>
        <dbReference type="EMBL" id="TMN21861.1"/>
    </source>
</evidence>
<dbReference type="RefSeq" id="WP_138602677.1">
    <property type="nucleotide sequence ID" value="NZ_VCIA01000001.1"/>
</dbReference>
<accession>A0A5S3QKX3</accession>